<feature type="transmembrane region" description="Helical" evidence="1">
    <location>
        <begin position="319"/>
        <end position="338"/>
    </location>
</feature>
<keyword evidence="1" id="KW-1133">Transmembrane helix</keyword>
<feature type="transmembrane region" description="Helical" evidence="1">
    <location>
        <begin position="260"/>
        <end position="277"/>
    </location>
</feature>
<dbReference type="AlphaFoldDB" id="A0A5B8XE82"/>
<accession>A0A5B8XE82</accession>
<dbReference type="EMBL" id="CP029077">
    <property type="protein sequence ID" value="QED23573.1"/>
    <property type="molecule type" value="Genomic_DNA"/>
</dbReference>
<evidence type="ECO:0000256" key="1">
    <source>
        <dbReference type="SAM" id="Phobius"/>
    </source>
</evidence>
<keyword evidence="1" id="KW-0472">Membrane</keyword>
<evidence type="ECO:0000313" key="2">
    <source>
        <dbReference type="EMBL" id="QED23573.1"/>
    </source>
</evidence>
<evidence type="ECO:0000313" key="3">
    <source>
        <dbReference type="Proteomes" id="UP000321934"/>
    </source>
</evidence>
<keyword evidence="1" id="KW-0812">Transmembrane</keyword>
<feature type="transmembrane region" description="Helical" evidence="1">
    <location>
        <begin position="90"/>
        <end position="115"/>
    </location>
</feature>
<name>A0A5B8XE82_9RICK</name>
<dbReference type="Proteomes" id="UP000321934">
    <property type="component" value="Chromosome"/>
</dbReference>
<gene>
    <name evidence="2" type="ORF">Deia_00785</name>
</gene>
<proteinExistence type="predicted"/>
<protein>
    <submittedName>
        <fullName evidence="2">Uncharacterized protein</fullName>
    </submittedName>
</protein>
<feature type="transmembrane region" description="Helical" evidence="1">
    <location>
        <begin position="21"/>
        <end position="44"/>
    </location>
</feature>
<sequence>MQVFSISTKYIGTIYARNLTIVLSIFVLIFAIIDSMSADFGFLISVYRSIINLDMLFAIICGISTIITLLRLKQTNQDIALISLDKTPMYIFNVLTLFSMLIYTIFITIIHPFAFAKIKRYQILQQNQCIFESGGKFVDQNNQNIVNKIKYDKCQAKSLEELEISFDNKHNIRVEIYSNDLSLPKGKNSIVHTLATDNISFETKNIKNDREIRNLNKVDMYKKDLKDKQISIYHMIYSLLRDNNGVISTSDIVDSVLTKIKNALMIVVFINSCYFILITSKRGFMVTKVTIKTIIFIQTYYIITYLISEKLSYSDSILIKISGFALLNIFIIAILRYIQSHGFLNIGEIIIKKLPFNKHKIV</sequence>
<reference evidence="2 3" key="1">
    <citation type="journal article" date="2019" name="ISME J.">
        <title>Deianiraea, an extracellular bacterium associated with the ciliate Paramecium, suggests an alternative scenario for the evolution of Rickettsiales.</title>
        <authorList>
            <person name="Castelli M."/>
            <person name="Sabaneyeva E."/>
            <person name="Lanzoni O."/>
            <person name="Lebedeva N."/>
            <person name="Floriano A.M."/>
            <person name="Gaiarsa S."/>
            <person name="Benken K."/>
            <person name="Modeo L."/>
            <person name="Bandi C."/>
            <person name="Potekhin A."/>
            <person name="Sassera D."/>
            <person name="Petroni G."/>
        </authorList>
    </citation>
    <scope>NUCLEOTIDE SEQUENCE [LARGE SCALE GENOMIC DNA]</scope>
    <source>
        <strain evidence="2">CyL4-1</strain>
    </source>
</reference>
<feature type="transmembrane region" description="Helical" evidence="1">
    <location>
        <begin position="50"/>
        <end position="70"/>
    </location>
</feature>
<dbReference type="RefSeq" id="WP_146820840.1">
    <property type="nucleotide sequence ID" value="NZ_CP029077.1"/>
</dbReference>
<organism evidence="2 3">
    <name type="scientific">Candidatus Deianiraea vastatrix</name>
    <dbReference type="NCBI Taxonomy" id="2163644"/>
    <lineage>
        <taxon>Bacteria</taxon>
        <taxon>Pseudomonadati</taxon>
        <taxon>Pseudomonadota</taxon>
        <taxon>Alphaproteobacteria</taxon>
        <taxon>Rickettsiales</taxon>
        <taxon>Candidatus Deianiraeaceae</taxon>
        <taxon>Candidatus Deianiraea</taxon>
    </lineage>
</organism>
<keyword evidence="3" id="KW-1185">Reference proteome</keyword>
<feature type="transmembrane region" description="Helical" evidence="1">
    <location>
        <begin position="289"/>
        <end position="307"/>
    </location>
</feature>